<dbReference type="EMBL" id="JACXVP010000010">
    <property type="protein sequence ID" value="KAG5580695.1"/>
    <property type="molecule type" value="Genomic_DNA"/>
</dbReference>
<name>A0A9J5WZ85_SOLCO</name>
<dbReference type="Proteomes" id="UP000824120">
    <property type="component" value="Chromosome 10"/>
</dbReference>
<keyword evidence="1" id="KW-0812">Transmembrane</keyword>
<proteinExistence type="predicted"/>
<feature type="transmembrane region" description="Helical" evidence="1">
    <location>
        <begin position="48"/>
        <end position="67"/>
    </location>
</feature>
<keyword evidence="3" id="KW-1185">Reference proteome</keyword>
<keyword evidence="1" id="KW-1133">Transmembrane helix</keyword>
<organism evidence="2 3">
    <name type="scientific">Solanum commersonii</name>
    <name type="common">Commerson's wild potato</name>
    <name type="synonym">Commerson's nightshade</name>
    <dbReference type="NCBI Taxonomy" id="4109"/>
    <lineage>
        <taxon>Eukaryota</taxon>
        <taxon>Viridiplantae</taxon>
        <taxon>Streptophyta</taxon>
        <taxon>Embryophyta</taxon>
        <taxon>Tracheophyta</taxon>
        <taxon>Spermatophyta</taxon>
        <taxon>Magnoliopsida</taxon>
        <taxon>eudicotyledons</taxon>
        <taxon>Gunneridae</taxon>
        <taxon>Pentapetalae</taxon>
        <taxon>asterids</taxon>
        <taxon>lamiids</taxon>
        <taxon>Solanales</taxon>
        <taxon>Solanaceae</taxon>
        <taxon>Solanoideae</taxon>
        <taxon>Solaneae</taxon>
        <taxon>Solanum</taxon>
    </lineage>
</organism>
<evidence type="ECO:0000313" key="3">
    <source>
        <dbReference type="Proteomes" id="UP000824120"/>
    </source>
</evidence>
<sequence>MINVEKTLLQKLEKWSEHIERKQISKSRSLSRTNLTTPGELQREIIDFYTTFVVLVYVVLPVIDKLVMRRKPTRKYKSRKQTYELCVLEKNKMTKALVAWENGAIATKCWDYANKHDRLRLDGFTYNISKIKLSSQCPSLNRQLRWSNKLLVPDRYLKMAQ</sequence>
<comment type="caution">
    <text evidence="2">The sequence shown here is derived from an EMBL/GenBank/DDBJ whole genome shotgun (WGS) entry which is preliminary data.</text>
</comment>
<protein>
    <submittedName>
        <fullName evidence="2">Uncharacterized protein</fullName>
    </submittedName>
</protein>
<gene>
    <name evidence="2" type="ORF">H5410_051322</name>
</gene>
<accession>A0A9J5WZ85</accession>
<keyword evidence="1" id="KW-0472">Membrane</keyword>
<evidence type="ECO:0000256" key="1">
    <source>
        <dbReference type="SAM" id="Phobius"/>
    </source>
</evidence>
<evidence type="ECO:0000313" key="2">
    <source>
        <dbReference type="EMBL" id="KAG5580695.1"/>
    </source>
</evidence>
<dbReference type="AlphaFoldDB" id="A0A9J5WZ85"/>
<reference evidence="2 3" key="1">
    <citation type="submission" date="2020-09" db="EMBL/GenBank/DDBJ databases">
        <title>De no assembly of potato wild relative species, Solanum commersonii.</title>
        <authorList>
            <person name="Cho K."/>
        </authorList>
    </citation>
    <scope>NUCLEOTIDE SEQUENCE [LARGE SCALE GENOMIC DNA]</scope>
    <source>
        <strain evidence="2">LZ3.2</strain>
        <tissue evidence="2">Leaf</tissue>
    </source>
</reference>